<dbReference type="InterPro" id="IPR052928">
    <property type="entry name" value="Desiccation-related_membrane"/>
</dbReference>
<feature type="transmembrane region" description="Helical" evidence="1">
    <location>
        <begin position="12"/>
        <end position="32"/>
    </location>
</feature>
<dbReference type="Proteomes" id="UP000319449">
    <property type="component" value="Unassembled WGS sequence"/>
</dbReference>
<accession>A0A562WSS1</accession>
<sequence>MAEQDNGVGAGTVLLSFLAGAAVGAGVALLVAPKTGEEIRSKIKGLADDAIDKIKEYTTEAQEKIKTTLDDGKDLILEKKSIISSAIEAGKEAIEKERERLKGA</sequence>
<evidence type="ECO:0000313" key="3">
    <source>
        <dbReference type="Proteomes" id="UP000319449"/>
    </source>
</evidence>
<dbReference type="AlphaFoldDB" id="A0A562WSS1"/>
<evidence type="ECO:0000313" key="2">
    <source>
        <dbReference type="EMBL" id="TWJ32484.1"/>
    </source>
</evidence>
<keyword evidence="1" id="KW-0812">Transmembrane</keyword>
<reference evidence="2 3" key="1">
    <citation type="submission" date="2019-07" db="EMBL/GenBank/DDBJ databases">
        <title>Genomic Encyclopedia of Archaeal and Bacterial Type Strains, Phase II (KMG-II): from individual species to whole genera.</title>
        <authorList>
            <person name="Goeker M."/>
        </authorList>
    </citation>
    <scope>NUCLEOTIDE SEQUENCE [LARGE SCALE GENOMIC DNA]</scope>
    <source>
        <strain evidence="2 3">ATCC BAA-1139</strain>
    </source>
</reference>
<dbReference type="EMBL" id="VLLN01000004">
    <property type="protein sequence ID" value="TWJ32484.1"/>
    <property type="molecule type" value="Genomic_DNA"/>
</dbReference>
<keyword evidence="1" id="KW-1133">Transmembrane helix</keyword>
<name>A0A562WSS1_9BACT</name>
<keyword evidence="3" id="KW-1185">Reference proteome</keyword>
<proteinExistence type="predicted"/>
<dbReference type="OrthoDB" id="5397510at2"/>
<keyword evidence="1" id="KW-0472">Membrane</keyword>
<gene>
    <name evidence="2" type="ORF">JN12_00924</name>
</gene>
<protein>
    <submittedName>
        <fullName evidence="2">Gas vesicle protein</fullName>
    </submittedName>
</protein>
<evidence type="ECO:0000256" key="1">
    <source>
        <dbReference type="SAM" id="Phobius"/>
    </source>
</evidence>
<dbReference type="PANTHER" id="PTHR35792">
    <property type="entry name" value="GENERAL STRESS PROTEIN"/>
    <property type="match status" value="1"/>
</dbReference>
<dbReference type="RefSeq" id="WP_145018900.1">
    <property type="nucleotide sequence ID" value="NZ_VLLN01000004.1"/>
</dbReference>
<comment type="caution">
    <text evidence="2">The sequence shown here is derived from an EMBL/GenBank/DDBJ whole genome shotgun (WGS) entry which is preliminary data.</text>
</comment>
<organism evidence="2 3">
    <name type="scientific">Geobacter argillaceus</name>
    <dbReference type="NCBI Taxonomy" id="345631"/>
    <lineage>
        <taxon>Bacteria</taxon>
        <taxon>Pseudomonadati</taxon>
        <taxon>Thermodesulfobacteriota</taxon>
        <taxon>Desulfuromonadia</taxon>
        <taxon>Geobacterales</taxon>
        <taxon>Geobacteraceae</taxon>
        <taxon>Geobacter</taxon>
    </lineage>
</organism>
<dbReference type="PANTHER" id="PTHR35792:SF2">
    <property type="entry name" value="GENERAL STRESS PROTEIN"/>
    <property type="match status" value="1"/>
</dbReference>
<dbReference type="InterPro" id="IPR024623">
    <property type="entry name" value="YtxH"/>
</dbReference>
<dbReference type="Pfam" id="PF12732">
    <property type="entry name" value="YtxH"/>
    <property type="match status" value="1"/>
</dbReference>